<dbReference type="SUPFAM" id="SSF53474">
    <property type="entry name" value="alpha/beta-Hydrolases"/>
    <property type="match status" value="1"/>
</dbReference>
<evidence type="ECO:0008006" key="5">
    <source>
        <dbReference type="Google" id="ProtNLM"/>
    </source>
</evidence>
<dbReference type="EMBL" id="FQXK01000015">
    <property type="protein sequence ID" value="SHI18649.1"/>
    <property type="molecule type" value="Genomic_DNA"/>
</dbReference>
<evidence type="ECO:0000256" key="2">
    <source>
        <dbReference type="ARBA" id="ARBA00022801"/>
    </source>
</evidence>
<keyword evidence="4" id="KW-1185">Reference proteome</keyword>
<dbReference type="InterPro" id="IPR050955">
    <property type="entry name" value="Plant_Biomass_Hydrol_Est"/>
</dbReference>
<accession>A0A1M5Z389</accession>
<protein>
    <recommendedName>
        <fullName evidence="5">Alpha/beta hydrolase family protein</fullName>
    </recommendedName>
</protein>
<organism evidence="3 4">
    <name type="scientific">Butyrivibrio fibrisolvens DSM 3071</name>
    <dbReference type="NCBI Taxonomy" id="1121131"/>
    <lineage>
        <taxon>Bacteria</taxon>
        <taxon>Bacillati</taxon>
        <taxon>Bacillota</taxon>
        <taxon>Clostridia</taxon>
        <taxon>Lachnospirales</taxon>
        <taxon>Lachnospiraceae</taxon>
        <taxon>Butyrivibrio</taxon>
    </lineage>
</organism>
<dbReference type="GO" id="GO:0016787">
    <property type="term" value="F:hydrolase activity"/>
    <property type="evidence" value="ECO:0007669"/>
    <property type="project" value="UniProtKB-KW"/>
</dbReference>
<dbReference type="InterPro" id="IPR029058">
    <property type="entry name" value="AB_hydrolase_fold"/>
</dbReference>
<dbReference type="Proteomes" id="UP000184278">
    <property type="component" value="Unassembled WGS sequence"/>
</dbReference>
<dbReference type="RefSeq" id="WP_073387354.1">
    <property type="nucleotide sequence ID" value="NZ_FQXK01000015.1"/>
</dbReference>
<evidence type="ECO:0000256" key="1">
    <source>
        <dbReference type="ARBA" id="ARBA00022729"/>
    </source>
</evidence>
<sequence length="532" mass="60861">MGLKERPVVETLSDGGKYWEHEFENYHLTAYVPVNDIDSKANDYTFRAPLLLIFEEDKRTKEDAVAFAKESGLEKIAAKYDTSVLFIYPTCEGGWDNATDELYKEVISYVKMYPVYEDGIVEWDDFISKQFMGYYIRGAIFRADIYSYGKSADYVAKNLLKTTDGQYLWGPGEITPSMCSMERLSVVPEVSRKDIAILSVGNSAEVNNAFKGCEYLLVKDSAEYEKDFNSFVKKFKRWCGNMQIEPDFEELGMNEDVGVITVKTSTDNRGIYKDTTEHKIGYFAWYNKEIMDGSKVPLVLGFHGGGDTAMFLTFVSGWYEVAHKYGFLYVAIDNHLAVSATEVIEFIEGLKKRYPIDEHRIYGTGFSMGSGKSWDMFQEYPDVFAGLMPASALFPKGQNLFFEDIGDRINTTVSVPLFYSGGEESPLPELPCQAKQCIERVQYAAKVNKCKETFEDVDFDKKDSWEDKIYGKKGDRVEVFHDDTRDSDLTIRYFDSEDGVCRTAFASISGQQHECRQHTCEHAWEFISQFRR</sequence>
<proteinExistence type="predicted"/>
<evidence type="ECO:0000313" key="3">
    <source>
        <dbReference type="EMBL" id="SHI18649.1"/>
    </source>
</evidence>
<dbReference type="OrthoDB" id="2751280at2"/>
<name>A0A1M5Z389_BUTFI</name>
<dbReference type="STRING" id="1121131.SAMN02745229_01955"/>
<evidence type="ECO:0000313" key="4">
    <source>
        <dbReference type="Proteomes" id="UP000184278"/>
    </source>
</evidence>
<dbReference type="Gene3D" id="3.40.50.1820">
    <property type="entry name" value="alpha/beta hydrolase"/>
    <property type="match status" value="1"/>
</dbReference>
<reference evidence="4" key="1">
    <citation type="submission" date="2016-11" db="EMBL/GenBank/DDBJ databases">
        <authorList>
            <person name="Varghese N."/>
            <person name="Submissions S."/>
        </authorList>
    </citation>
    <scope>NUCLEOTIDE SEQUENCE [LARGE SCALE GENOMIC DNA]</scope>
    <source>
        <strain evidence="4">DSM 3071</strain>
    </source>
</reference>
<dbReference type="PANTHER" id="PTHR43037">
    <property type="entry name" value="UNNAMED PRODUCT-RELATED"/>
    <property type="match status" value="1"/>
</dbReference>
<dbReference type="AlphaFoldDB" id="A0A1M5Z389"/>
<gene>
    <name evidence="3" type="ORF">SAMN02745229_01955</name>
</gene>
<dbReference type="GeneID" id="89508784"/>
<keyword evidence="1" id="KW-0732">Signal</keyword>
<keyword evidence="2" id="KW-0378">Hydrolase</keyword>
<dbReference type="PANTHER" id="PTHR43037:SF5">
    <property type="entry name" value="FERULOYL ESTERASE"/>
    <property type="match status" value="1"/>
</dbReference>